<dbReference type="Pfam" id="PF04264">
    <property type="entry name" value="YceI"/>
    <property type="match status" value="1"/>
</dbReference>
<dbReference type="PANTHER" id="PTHR34406:SF1">
    <property type="entry name" value="PROTEIN YCEI"/>
    <property type="match status" value="1"/>
</dbReference>
<protein>
    <recommendedName>
        <fullName evidence="2">Lipid/polyisoprenoid-binding YceI-like domain-containing protein</fullName>
    </recommendedName>
</protein>
<evidence type="ECO:0000313" key="4">
    <source>
        <dbReference type="Proteomes" id="UP000199032"/>
    </source>
</evidence>
<organism evidence="3 4">
    <name type="scientific">Candidatus Nitrospira nitrosa</name>
    <dbReference type="NCBI Taxonomy" id="1742972"/>
    <lineage>
        <taxon>Bacteria</taxon>
        <taxon>Pseudomonadati</taxon>
        <taxon>Nitrospirota</taxon>
        <taxon>Nitrospiria</taxon>
        <taxon>Nitrospirales</taxon>
        <taxon>Nitrospiraceae</taxon>
        <taxon>Nitrospira</taxon>
    </lineage>
</organism>
<evidence type="ECO:0000313" key="3">
    <source>
        <dbReference type="EMBL" id="CUS35896.1"/>
    </source>
</evidence>
<dbReference type="STRING" id="1742972.COMA1_20502"/>
<reference evidence="3 4" key="1">
    <citation type="submission" date="2015-10" db="EMBL/GenBank/DDBJ databases">
        <authorList>
            <person name="Gilbert D.G."/>
        </authorList>
    </citation>
    <scope>NUCLEOTIDE SEQUENCE [LARGE SCALE GENOMIC DNA]</scope>
    <source>
        <strain evidence="3">COMA1</strain>
    </source>
</reference>
<dbReference type="AlphaFoldDB" id="A0A0S4LH47"/>
<dbReference type="SUPFAM" id="SSF101874">
    <property type="entry name" value="YceI-like"/>
    <property type="match status" value="1"/>
</dbReference>
<keyword evidence="1" id="KW-0732">Signal</keyword>
<accession>A0A0S4LH47</accession>
<evidence type="ECO:0000256" key="1">
    <source>
        <dbReference type="SAM" id="SignalP"/>
    </source>
</evidence>
<dbReference type="Proteomes" id="UP000199032">
    <property type="component" value="Unassembled WGS sequence"/>
</dbReference>
<evidence type="ECO:0000259" key="2">
    <source>
        <dbReference type="SMART" id="SM00867"/>
    </source>
</evidence>
<dbReference type="Gene3D" id="2.40.128.110">
    <property type="entry name" value="Lipid/polyisoprenoid-binding, YceI-like"/>
    <property type="match status" value="1"/>
</dbReference>
<keyword evidence="4" id="KW-1185">Reference proteome</keyword>
<dbReference type="RefSeq" id="WP_090748393.1">
    <property type="nucleotide sequence ID" value="NZ_CZQA01000008.1"/>
</dbReference>
<feature type="domain" description="Lipid/polyisoprenoid-binding YceI-like" evidence="2">
    <location>
        <begin position="30"/>
        <end position="198"/>
    </location>
</feature>
<feature type="signal peptide" evidence="1">
    <location>
        <begin position="1"/>
        <end position="26"/>
    </location>
</feature>
<gene>
    <name evidence="3" type="ORF">COMA1_20502</name>
</gene>
<dbReference type="EMBL" id="CZQA01000008">
    <property type="protein sequence ID" value="CUS35896.1"/>
    <property type="molecule type" value="Genomic_DNA"/>
</dbReference>
<dbReference type="OrthoDB" id="9811006at2"/>
<dbReference type="InterPro" id="IPR007372">
    <property type="entry name" value="Lipid/polyisoprenoid-bd_YceI"/>
</dbReference>
<name>A0A0S4LH47_9BACT</name>
<dbReference type="InterPro" id="IPR036761">
    <property type="entry name" value="TTHA0802/YceI-like_sf"/>
</dbReference>
<sequence length="201" mass="22408">MRHRRSWIQGIAIASLFAFLPLGAQAETARWEIDPDHSLIEFRVAHMVISKTSGRFTDYRGFIEMDADAKTFKAIEATIKAESIDTNHEKRDGHLRNADFLDTKQFPTIIYTMKSAQKAGESYTVVGLLTLHGVTKEVPLTGTLNGITKDPWGNTRAGFTADGKLNRKDFGMVWNKTLDTGGLVVGDEVQIHLDIECIKAK</sequence>
<dbReference type="PANTHER" id="PTHR34406">
    <property type="entry name" value="PROTEIN YCEI"/>
    <property type="match status" value="1"/>
</dbReference>
<proteinExistence type="predicted"/>
<feature type="chain" id="PRO_5006624039" description="Lipid/polyisoprenoid-binding YceI-like domain-containing protein" evidence="1">
    <location>
        <begin position="27"/>
        <end position="201"/>
    </location>
</feature>
<dbReference type="SMART" id="SM00867">
    <property type="entry name" value="YceI"/>
    <property type="match status" value="1"/>
</dbReference>